<feature type="transmembrane region" description="Helical" evidence="1">
    <location>
        <begin position="758"/>
        <end position="783"/>
    </location>
</feature>
<feature type="transmembrane region" description="Helical" evidence="1">
    <location>
        <begin position="953"/>
        <end position="972"/>
    </location>
</feature>
<evidence type="ECO:0008006" key="4">
    <source>
        <dbReference type="Google" id="ProtNLM"/>
    </source>
</evidence>
<feature type="transmembrane region" description="Helical" evidence="1">
    <location>
        <begin position="1249"/>
        <end position="1271"/>
    </location>
</feature>
<keyword evidence="1" id="KW-0812">Transmembrane</keyword>
<evidence type="ECO:0000256" key="1">
    <source>
        <dbReference type="SAM" id="Phobius"/>
    </source>
</evidence>
<dbReference type="OrthoDB" id="10310089at2759"/>
<protein>
    <recommendedName>
        <fullName evidence="4">Transmembrane protein</fullName>
    </recommendedName>
</protein>
<comment type="caution">
    <text evidence="2">The sequence shown here is derived from an EMBL/GenBank/DDBJ whole genome shotgun (WGS) entry which is preliminary data.</text>
</comment>
<reference evidence="2" key="1">
    <citation type="submission" date="2021-01" db="EMBL/GenBank/DDBJ databases">
        <authorList>
            <consortium name="Genoscope - CEA"/>
            <person name="William W."/>
        </authorList>
    </citation>
    <scope>NUCLEOTIDE SEQUENCE</scope>
</reference>
<keyword evidence="1" id="KW-0472">Membrane</keyword>
<sequence length="1311" mass="154526">MQFTYQLGLSAGLFYLSQILVTHSKECNRLNCFCTQNFQFTQEQTWKSPDQVLKQNLNQVLSEILRLYNFSYLKNSQEYLLLLSRIETQYRNDKLFETLLRSQKLSSTKFYGYTVFPYQFRIQGHRQIFYEKLLEKIAGVRINSQIYFNYCNLVDQLGQQIIKLLNQRQQILIFLTLQYQNPLYYLYHNKMYSYIKLVMKCEKLLNDILRLNPNSIVTKNLAYAVYSLVTFQQEKLKQISSLLVLQNFKIDHLWNTLNNMQCCYVQCKYDNGLIMLNHSILFPKLMEENEIQSELVGHYIDRILPSPVKEVHQQFLKRLIEEGKPRLLNNGIQQFYITTNKGFMKEIDSLVRLGQSMEYLTFMTIMGYKQEDNCGKILLSSKGNVYSYSEQAINLLQLNRILKLDHKINLNFKICIPISQNINELCNGFILIPKVNLMQSDQAFKKIQQNNINQVSFYKYFLKHPKQCSVFISIYKFCNSSYDDNKLQYETLYIFQSNEIKELEIKMMALELMFKQVMIVNNIQSETYITSYTSFKSVIPETYQITNSGKSPSYEDEMDDKHFAISNESIHIQQDPLSISLHQFFKQEQIDQKILLNQNNHSSIIANSFQTQDLLISPLRINDEFSNRDSRREHQQLIQNNLNNVDIQTNQYLIIKEDDDIESPIELKVEMEMQVSIKDITDQQMKEQIEWIKSQVRVNKFQYHNKQQHFVPTALKKRSNHKLTLEQQPSTSVKSTESQKGLVNHIINGMIQSNPHQFYSILVVALIYALILIIIVILSIIAINDEILHIFLDSAGGQFSITLLQNINLMEISIHLLANDQKFLAPHFFITNSTDDYITQIRNYNDREFINPEILLNLEGSSICILHTYSNNGNQMKSCFDTRDFLVDQLPLLFHRITEVVEYQSSKFNLSNMEESYFSLNYPIYFDLATNLINQTNVEMSKTKNNSLNIASIYVISGLTSCIGVAFFIFIAEIQIAKWRVSIVRTYFLFQNLNQSLIDQDNETQRLLEIDELSHMKYTLLKLDKNAQQSLKQEQRNIDHRLKKQFWIKQFVLIFLLGALELIYFIPYYELFQSQVQQVIDFHNDIYYLGLAQLAFSNRLVHFIQQYANPFYQVDENKFQLYDELYSYYEDIYLFQLPYDDEHDTYSLTYIVNNDICQLSPIVSMIKLGYTCPYILQQGYSKYLINSKNTLRIMKSDYDITFGFQQILQDQDFIDIIIGYGFVFPQFNLNRDNLFINQNVYNENSKFQAILMAILILIALLMVFLMIIYLISKEFLAIIFAVKHSLLIFSKEQIARNKHLIQVLSKEVTLD</sequence>
<name>A0A8S1VKB3_9CILI</name>
<proteinExistence type="predicted"/>
<dbReference type="Proteomes" id="UP000689195">
    <property type="component" value="Unassembled WGS sequence"/>
</dbReference>
<gene>
    <name evidence="2" type="ORF">PPENT_87.1.T0680071</name>
</gene>
<evidence type="ECO:0000313" key="2">
    <source>
        <dbReference type="EMBL" id="CAD8177764.1"/>
    </source>
</evidence>
<accession>A0A8S1VKB3</accession>
<keyword evidence="1" id="KW-1133">Transmembrane helix</keyword>
<organism evidence="2 3">
    <name type="scientific">Paramecium pentaurelia</name>
    <dbReference type="NCBI Taxonomy" id="43138"/>
    <lineage>
        <taxon>Eukaryota</taxon>
        <taxon>Sar</taxon>
        <taxon>Alveolata</taxon>
        <taxon>Ciliophora</taxon>
        <taxon>Intramacronucleata</taxon>
        <taxon>Oligohymenophorea</taxon>
        <taxon>Peniculida</taxon>
        <taxon>Parameciidae</taxon>
        <taxon>Paramecium</taxon>
    </lineage>
</organism>
<evidence type="ECO:0000313" key="3">
    <source>
        <dbReference type="Proteomes" id="UP000689195"/>
    </source>
</evidence>
<dbReference type="EMBL" id="CAJJDO010000068">
    <property type="protein sequence ID" value="CAD8177764.1"/>
    <property type="molecule type" value="Genomic_DNA"/>
</dbReference>
<feature type="transmembrane region" description="Helical" evidence="1">
    <location>
        <begin position="1051"/>
        <end position="1069"/>
    </location>
</feature>
<keyword evidence="3" id="KW-1185">Reference proteome</keyword>